<comment type="caution">
    <text evidence="2">The sequence shown here is derived from an EMBL/GenBank/DDBJ whole genome shotgun (WGS) entry which is preliminary data.</text>
</comment>
<sequence length="117" mass="12687">MGIPSEMRDAWIQRRSNSFVIPSPAEDERRSRAARFSQEGVYAGLKAAAITAVVSAVPTLIAVRKIPWAKANLNHTAQALIISGASIAAYFITVDKTVLESARSYSRAQLDKTDPKA</sequence>
<dbReference type="InterPro" id="IPR005050">
    <property type="entry name" value="Enod93"/>
</dbReference>
<feature type="transmembrane region" description="Helical" evidence="1">
    <location>
        <begin position="40"/>
        <end position="63"/>
    </location>
</feature>
<dbReference type="PANTHER" id="PTHR33605">
    <property type="entry name" value="EARLY NODULIN-93"/>
    <property type="match status" value="1"/>
</dbReference>
<name>A0A1R3IVP3_9ROSI</name>
<keyword evidence="3" id="KW-1185">Reference proteome</keyword>
<keyword evidence="1" id="KW-1133">Transmembrane helix</keyword>
<dbReference type="STRING" id="93759.A0A1R3IVP3"/>
<accession>A0A1R3IVP3</accession>
<dbReference type="Pfam" id="PF03386">
    <property type="entry name" value="ENOD93"/>
    <property type="match status" value="1"/>
</dbReference>
<proteinExistence type="predicted"/>
<evidence type="ECO:0000313" key="2">
    <source>
        <dbReference type="EMBL" id="OMO86633.1"/>
    </source>
</evidence>
<dbReference type="OrthoDB" id="634154at2759"/>
<evidence type="ECO:0000313" key="3">
    <source>
        <dbReference type="Proteomes" id="UP000187203"/>
    </source>
</evidence>
<feature type="transmembrane region" description="Helical" evidence="1">
    <location>
        <begin position="75"/>
        <end position="94"/>
    </location>
</feature>
<gene>
    <name evidence="2" type="ORF">COLO4_21004</name>
</gene>
<dbReference type="PANTHER" id="PTHR33605:SF3">
    <property type="entry name" value="EARLY NODULIN-LIKE PROTEIN"/>
    <property type="match status" value="1"/>
</dbReference>
<dbReference type="AlphaFoldDB" id="A0A1R3IVP3"/>
<protein>
    <submittedName>
        <fullName evidence="2">Early nodulin 93 ENOD93 protein</fullName>
    </submittedName>
</protein>
<organism evidence="2 3">
    <name type="scientific">Corchorus olitorius</name>
    <dbReference type="NCBI Taxonomy" id="93759"/>
    <lineage>
        <taxon>Eukaryota</taxon>
        <taxon>Viridiplantae</taxon>
        <taxon>Streptophyta</taxon>
        <taxon>Embryophyta</taxon>
        <taxon>Tracheophyta</taxon>
        <taxon>Spermatophyta</taxon>
        <taxon>Magnoliopsida</taxon>
        <taxon>eudicotyledons</taxon>
        <taxon>Gunneridae</taxon>
        <taxon>Pentapetalae</taxon>
        <taxon>rosids</taxon>
        <taxon>malvids</taxon>
        <taxon>Malvales</taxon>
        <taxon>Malvaceae</taxon>
        <taxon>Grewioideae</taxon>
        <taxon>Apeibeae</taxon>
        <taxon>Corchorus</taxon>
    </lineage>
</organism>
<keyword evidence="1" id="KW-0812">Transmembrane</keyword>
<evidence type="ECO:0000256" key="1">
    <source>
        <dbReference type="SAM" id="Phobius"/>
    </source>
</evidence>
<dbReference type="EMBL" id="AWUE01017546">
    <property type="protein sequence ID" value="OMO86633.1"/>
    <property type="molecule type" value="Genomic_DNA"/>
</dbReference>
<dbReference type="Proteomes" id="UP000187203">
    <property type="component" value="Unassembled WGS sequence"/>
</dbReference>
<reference evidence="3" key="1">
    <citation type="submission" date="2013-09" db="EMBL/GenBank/DDBJ databases">
        <title>Corchorus olitorius genome sequencing.</title>
        <authorList>
            <person name="Alam M."/>
            <person name="Haque M.S."/>
            <person name="Islam M.S."/>
            <person name="Emdad E.M."/>
            <person name="Islam M.M."/>
            <person name="Ahmed B."/>
            <person name="Halim A."/>
            <person name="Hossen Q.M.M."/>
            <person name="Hossain M.Z."/>
            <person name="Ahmed R."/>
            <person name="Khan M.M."/>
            <person name="Islam R."/>
            <person name="Rashid M.M."/>
            <person name="Khan S.A."/>
            <person name="Rahman M.S."/>
            <person name="Alam M."/>
            <person name="Yahiya A.S."/>
            <person name="Khan M.S."/>
            <person name="Azam M.S."/>
            <person name="Haque T."/>
            <person name="Lashkar M.Z.H."/>
            <person name="Akhand A.I."/>
            <person name="Morshed G."/>
            <person name="Roy S."/>
            <person name="Uddin K.S."/>
            <person name="Rabeya T."/>
            <person name="Hossain A.S."/>
            <person name="Chowdhury A."/>
            <person name="Snigdha A.R."/>
            <person name="Mortoza M.S."/>
            <person name="Matin S.A."/>
            <person name="Hoque S.M.E."/>
            <person name="Islam M.K."/>
            <person name="Roy D.K."/>
            <person name="Haider R."/>
            <person name="Moosa M.M."/>
            <person name="Elias S.M."/>
            <person name="Hasan A.M."/>
            <person name="Jahan S."/>
            <person name="Shafiuddin M."/>
            <person name="Mahmood N."/>
            <person name="Shommy N.S."/>
        </authorList>
    </citation>
    <scope>NUCLEOTIDE SEQUENCE [LARGE SCALE GENOMIC DNA]</scope>
    <source>
        <strain evidence="3">cv. O-4</strain>
    </source>
</reference>
<keyword evidence="1" id="KW-0472">Membrane</keyword>